<dbReference type="InterPro" id="IPR000362">
    <property type="entry name" value="Fumarate_lyase_fam"/>
</dbReference>
<feature type="domain" description="Adenylosuccinate lyase C-terminal" evidence="2">
    <location>
        <begin position="346"/>
        <end position="425"/>
    </location>
</feature>
<gene>
    <name evidence="3" type="ORF">METZ01_LOCUS8702</name>
</gene>
<organism evidence="3">
    <name type="scientific">marine metagenome</name>
    <dbReference type="NCBI Taxonomy" id="408172"/>
    <lineage>
        <taxon>unclassified sequences</taxon>
        <taxon>metagenomes</taxon>
        <taxon>ecological metagenomes</taxon>
    </lineage>
</organism>
<dbReference type="PANTHER" id="PTHR43172:SF1">
    <property type="entry name" value="ADENYLOSUCCINATE LYASE"/>
    <property type="match status" value="1"/>
</dbReference>
<dbReference type="CDD" id="cd01597">
    <property type="entry name" value="pCLME"/>
    <property type="match status" value="1"/>
</dbReference>
<name>A0A381NPS2_9ZZZZ</name>
<evidence type="ECO:0000256" key="1">
    <source>
        <dbReference type="ARBA" id="ARBA00023239"/>
    </source>
</evidence>
<dbReference type="InterPro" id="IPR019468">
    <property type="entry name" value="AdenyloSucc_lyase_C"/>
</dbReference>
<dbReference type="InterPro" id="IPR008948">
    <property type="entry name" value="L-Aspartase-like"/>
</dbReference>
<proteinExistence type="predicted"/>
<dbReference type="Pfam" id="PF10397">
    <property type="entry name" value="ADSL_C"/>
    <property type="match status" value="1"/>
</dbReference>
<evidence type="ECO:0000259" key="2">
    <source>
        <dbReference type="SMART" id="SM00998"/>
    </source>
</evidence>
<dbReference type="PRINTS" id="PR00145">
    <property type="entry name" value="ARGSUCLYASE"/>
</dbReference>
<dbReference type="Gene3D" id="1.10.40.30">
    <property type="entry name" value="Fumarase/aspartase (C-terminal domain)"/>
    <property type="match status" value="1"/>
</dbReference>
<dbReference type="InterPro" id="IPR020557">
    <property type="entry name" value="Fumarate_lyase_CS"/>
</dbReference>
<dbReference type="InterPro" id="IPR022761">
    <property type="entry name" value="Fumarate_lyase_N"/>
</dbReference>
<dbReference type="Pfam" id="PF00206">
    <property type="entry name" value="Lyase_1"/>
    <property type="match status" value="1"/>
</dbReference>
<dbReference type="Gene3D" id="1.20.200.10">
    <property type="entry name" value="Fumarase/aspartase (Central domain)"/>
    <property type="match status" value="1"/>
</dbReference>
<protein>
    <recommendedName>
        <fullName evidence="2">Adenylosuccinate lyase C-terminal domain-containing protein</fullName>
    </recommendedName>
</protein>
<dbReference type="GO" id="GO:0004018">
    <property type="term" value="F:N6-(1,2-dicarboxyethyl)AMP AMP-lyase (fumarate-forming) activity"/>
    <property type="evidence" value="ECO:0007669"/>
    <property type="project" value="TreeGrafter"/>
</dbReference>
<dbReference type="SMART" id="SM00998">
    <property type="entry name" value="ADSL_C"/>
    <property type="match status" value="1"/>
</dbReference>
<dbReference type="SUPFAM" id="SSF48557">
    <property type="entry name" value="L-aspartase-like"/>
    <property type="match status" value="1"/>
</dbReference>
<keyword evidence="1" id="KW-0456">Lyase</keyword>
<dbReference type="GO" id="GO:0044208">
    <property type="term" value="P:'de novo' AMP biosynthetic process"/>
    <property type="evidence" value="ECO:0007669"/>
    <property type="project" value="TreeGrafter"/>
</dbReference>
<dbReference type="PROSITE" id="PS00163">
    <property type="entry name" value="FUMARATE_LYASES"/>
    <property type="match status" value="1"/>
</dbReference>
<dbReference type="PRINTS" id="PR00149">
    <property type="entry name" value="FUMRATELYASE"/>
</dbReference>
<dbReference type="EMBL" id="UINC01000465">
    <property type="protein sequence ID" value="SUZ55848.1"/>
    <property type="molecule type" value="Genomic_DNA"/>
</dbReference>
<dbReference type="PANTHER" id="PTHR43172">
    <property type="entry name" value="ADENYLOSUCCINATE LYASE"/>
    <property type="match status" value="1"/>
</dbReference>
<dbReference type="GO" id="GO:0005829">
    <property type="term" value="C:cytosol"/>
    <property type="evidence" value="ECO:0007669"/>
    <property type="project" value="TreeGrafter"/>
</dbReference>
<sequence length="446" mass="50924">MHTIFDEVPRTQGWLEIICSLAEAQSEVDIIPHEAVEEIRRVCNINKLDMDLLRKRFNQSGHSMHGLIQELKKMCKGSAGEWIYYGATVQDITDTWISIALLKVWGIVFRDLRKIEHELLVLAKKHRTTPMLGRTHGQPGSPITFGFKVAIWVREIHRHIERLKDIHKRMGVGQLAGGVGSLSAFAERGIQLQSIFFKKLGLRIPDISWISSRDSQAEFIQLLSMISSTLDKIGHEVYTLQRPEINELNEIFKKDAIGSITMPHKRNPELSEHLGTLARLIRHNTNCLNENLVHEHERDGRSWKSEWGLIGPICVMIGAQLQLGYVLCSTLQVNSENMMMNLKSTKGHIYSEGIMLALARKIGKQTAHDLVYKISKTANKENRSLKSCLVNNEKVMKHLTIDDIEVIFDYKNQLGLCPEFVDKVVNLSRKSRAGDKRFLIDYFSNE</sequence>
<dbReference type="AlphaFoldDB" id="A0A381NPS2"/>
<evidence type="ECO:0000313" key="3">
    <source>
        <dbReference type="EMBL" id="SUZ55848.1"/>
    </source>
</evidence>
<reference evidence="3" key="1">
    <citation type="submission" date="2018-05" db="EMBL/GenBank/DDBJ databases">
        <authorList>
            <person name="Lanie J.A."/>
            <person name="Ng W.-L."/>
            <person name="Kazmierczak K.M."/>
            <person name="Andrzejewski T.M."/>
            <person name="Davidsen T.M."/>
            <person name="Wayne K.J."/>
            <person name="Tettelin H."/>
            <person name="Glass J.I."/>
            <person name="Rusch D."/>
            <person name="Podicherti R."/>
            <person name="Tsui H.-C.T."/>
            <person name="Winkler M.E."/>
        </authorList>
    </citation>
    <scope>NUCLEOTIDE SEQUENCE</scope>
</reference>
<accession>A0A381NPS2</accession>
<dbReference type="GO" id="GO:0070626">
    <property type="term" value="F:(S)-2-(5-amino-1-(5-phospho-D-ribosyl)imidazole-4-carboxamido) succinate lyase (fumarate-forming) activity"/>
    <property type="evidence" value="ECO:0007669"/>
    <property type="project" value="TreeGrafter"/>
</dbReference>